<dbReference type="EMBL" id="CAXDID020000316">
    <property type="protein sequence ID" value="CAL6075826.1"/>
    <property type="molecule type" value="Genomic_DNA"/>
</dbReference>
<evidence type="ECO:0000313" key="3">
    <source>
        <dbReference type="Proteomes" id="UP001642409"/>
    </source>
</evidence>
<dbReference type="AlphaFoldDB" id="A0AA86NA35"/>
<keyword evidence="3" id="KW-1185">Reference proteome</keyword>
<organism evidence="1">
    <name type="scientific">Hexamita inflata</name>
    <dbReference type="NCBI Taxonomy" id="28002"/>
    <lineage>
        <taxon>Eukaryota</taxon>
        <taxon>Metamonada</taxon>
        <taxon>Diplomonadida</taxon>
        <taxon>Hexamitidae</taxon>
        <taxon>Hexamitinae</taxon>
        <taxon>Hexamita</taxon>
    </lineage>
</organism>
<sequence>MLKKYIIKQFQIYLLLHNLALKGVAFSLIRGLPFSTPLQVKCIQNVSKNIVVFEGLWPKNGAKTHDIWHSLTRGQLHVQPPCKRVDLPSYLPAKQQALIQKKIWLENFVKHLILKNQSFNQTDSPYFSKVTTYQVSNQKVKDKLDEMAQNALDNMFSCYNGRKTYATLVQDAYSYQGQHLRNLPPAMKSQLCQPENLAKSQLRVTLLFVCDLTS</sequence>
<evidence type="ECO:0000313" key="2">
    <source>
        <dbReference type="EMBL" id="CAL6075826.1"/>
    </source>
</evidence>
<comment type="caution">
    <text evidence="1">The sequence shown here is derived from an EMBL/GenBank/DDBJ whole genome shotgun (WGS) entry which is preliminary data.</text>
</comment>
<dbReference type="Proteomes" id="UP001642409">
    <property type="component" value="Unassembled WGS sequence"/>
</dbReference>
<proteinExistence type="predicted"/>
<name>A0AA86NA35_9EUKA</name>
<protein>
    <submittedName>
        <fullName evidence="2">Hypothetical_protein</fullName>
    </submittedName>
</protein>
<reference evidence="1" key="1">
    <citation type="submission" date="2023-06" db="EMBL/GenBank/DDBJ databases">
        <authorList>
            <person name="Kurt Z."/>
        </authorList>
    </citation>
    <scope>NUCLEOTIDE SEQUENCE</scope>
</reference>
<accession>A0AA86NA35</accession>
<reference evidence="2 3" key="2">
    <citation type="submission" date="2024-07" db="EMBL/GenBank/DDBJ databases">
        <authorList>
            <person name="Akdeniz Z."/>
        </authorList>
    </citation>
    <scope>NUCLEOTIDE SEQUENCE [LARGE SCALE GENOMIC DNA]</scope>
</reference>
<evidence type="ECO:0000313" key="1">
    <source>
        <dbReference type="EMBL" id="CAI9915889.1"/>
    </source>
</evidence>
<dbReference type="EMBL" id="CATOUU010000082">
    <property type="protein sequence ID" value="CAI9915889.1"/>
    <property type="molecule type" value="Genomic_DNA"/>
</dbReference>
<gene>
    <name evidence="1" type="ORF">HINF_LOCUS3534</name>
    <name evidence="2" type="ORF">HINF_LOCUS57395</name>
</gene>